<evidence type="ECO:0000256" key="1">
    <source>
        <dbReference type="SAM" id="MobiDB-lite"/>
    </source>
</evidence>
<dbReference type="OrthoDB" id="582107at2"/>
<evidence type="ECO:0000313" key="3">
    <source>
        <dbReference type="EMBL" id="PJZ73715.1"/>
    </source>
</evidence>
<evidence type="ECO:0000313" key="5">
    <source>
        <dbReference type="Proteomes" id="UP000231990"/>
    </source>
</evidence>
<feature type="compositionally biased region" description="Acidic residues" evidence="1">
    <location>
        <begin position="272"/>
        <end position="290"/>
    </location>
</feature>
<accession>A0A2M9ZNY7</accession>
<dbReference type="Proteomes" id="UP000231962">
    <property type="component" value="Unassembled WGS sequence"/>
</dbReference>
<organism evidence="3 5">
    <name type="scientific">Leptospira perolatii</name>
    <dbReference type="NCBI Taxonomy" id="2023191"/>
    <lineage>
        <taxon>Bacteria</taxon>
        <taxon>Pseudomonadati</taxon>
        <taxon>Spirochaetota</taxon>
        <taxon>Spirochaetia</taxon>
        <taxon>Leptospirales</taxon>
        <taxon>Leptospiraceae</taxon>
        <taxon>Leptospira</taxon>
    </lineage>
</organism>
<dbReference type="EMBL" id="NPDY01000002">
    <property type="protein sequence ID" value="PJZ70819.1"/>
    <property type="molecule type" value="Genomic_DNA"/>
</dbReference>
<gene>
    <name evidence="2" type="ORF">CH360_04725</name>
    <name evidence="3" type="ORF">CH373_05995</name>
</gene>
<dbReference type="EMBL" id="NPDZ01000003">
    <property type="protein sequence ID" value="PJZ73715.1"/>
    <property type="molecule type" value="Genomic_DNA"/>
</dbReference>
<keyword evidence="4" id="KW-1185">Reference proteome</keyword>
<proteinExistence type="predicted"/>
<dbReference type="AlphaFoldDB" id="A0A2M9ZNY7"/>
<evidence type="ECO:0000313" key="4">
    <source>
        <dbReference type="Proteomes" id="UP000231962"/>
    </source>
</evidence>
<reference evidence="4 5" key="1">
    <citation type="submission" date="2017-07" db="EMBL/GenBank/DDBJ databases">
        <title>Leptospira spp. isolated from tropical soils.</title>
        <authorList>
            <person name="Thibeaux R."/>
            <person name="Iraola G."/>
            <person name="Ferres I."/>
            <person name="Bierque E."/>
            <person name="Girault D."/>
            <person name="Soupe-Gilbert M.-E."/>
            <person name="Picardeau M."/>
            <person name="Goarant C."/>
        </authorList>
    </citation>
    <scope>NUCLEOTIDE SEQUENCE [LARGE SCALE GENOMIC DNA]</scope>
    <source>
        <strain evidence="3 5">FH1-B-B1</strain>
        <strain evidence="2 4">FH1-B-C1</strain>
    </source>
</reference>
<dbReference type="Proteomes" id="UP000231990">
    <property type="component" value="Unassembled WGS sequence"/>
</dbReference>
<feature type="region of interest" description="Disordered" evidence="1">
    <location>
        <begin position="267"/>
        <end position="290"/>
    </location>
</feature>
<dbReference type="RefSeq" id="WP_100712823.1">
    <property type="nucleotide sequence ID" value="NZ_NPDY01000002.1"/>
</dbReference>
<evidence type="ECO:0000313" key="2">
    <source>
        <dbReference type="EMBL" id="PJZ70819.1"/>
    </source>
</evidence>
<protein>
    <submittedName>
        <fullName evidence="3">Uncharacterized protein</fullName>
    </submittedName>
</protein>
<name>A0A2M9ZNY7_9LEPT</name>
<sequence>MTIAIAWIREVKKCQELIICTDSRLNGGMRWDQGPKLFTLPRSDSAICFAGDTSYAYPLIIQLTNAISQYDKSSDRSLDIHKLRGHIIKVCNSLKDSIRSLSDKNAFKDNEFLFGGYSWTKKNFFLWKIRYDRDNNKFHFIRNTRKYGKLGKILFAGDMTNTAKKSLGILIKQKYGSSIKKLKGIGYDFEPFEVIRDMLRASDLRGSIGGAPQILKVYQHMNSRVFGVYWPNKDSKKITINGRELIGYENIQNWIIDPDTLVSEKFTKTSYTEEDDEEEDFSDDDELGDL</sequence>
<comment type="caution">
    <text evidence="3">The sequence shown here is derived from an EMBL/GenBank/DDBJ whole genome shotgun (WGS) entry which is preliminary data.</text>
</comment>